<organism evidence="1 2">
    <name type="scientific">Lipomyces starkeyi NRRL Y-11557</name>
    <dbReference type="NCBI Taxonomy" id="675824"/>
    <lineage>
        <taxon>Eukaryota</taxon>
        <taxon>Fungi</taxon>
        <taxon>Dikarya</taxon>
        <taxon>Ascomycota</taxon>
        <taxon>Saccharomycotina</taxon>
        <taxon>Lipomycetes</taxon>
        <taxon>Lipomycetales</taxon>
        <taxon>Lipomycetaceae</taxon>
        <taxon>Lipomyces</taxon>
    </lineage>
</organism>
<accession>A0A1E3Q2B1</accession>
<evidence type="ECO:0000313" key="2">
    <source>
        <dbReference type="Proteomes" id="UP000094385"/>
    </source>
</evidence>
<reference evidence="1 2" key="1">
    <citation type="journal article" date="2016" name="Proc. Natl. Acad. Sci. U.S.A.">
        <title>Comparative genomics of biotechnologically important yeasts.</title>
        <authorList>
            <person name="Riley R."/>
            <person name="Haridas S."/>
            <person name="Wolfe K.H."/>
            <person name="Lopes M.R."/>
            <person name="Hittinger C.T."/>
            <person name="Goeker M."/>
            <person name="Salamov A.A."/>
            <person name="Wisecaver J.H."/>
            <person name="Long T.M."/>
            <person name="Calvey C.H."/>
            <person name="Aerts A.L."/>
            <person name="Barry K.W."/>
            <person name="Choi C."/>
            <person name="Clum A."/>
            <person name="Coughlan A.Y."/>
            <person name="Deshpande S."/>
            <person name="Douglass A.P."/>
            <person name="Hanson S.J."/>
            <person name="Klenk H.-P."/>
            <person name="LaButti K.M."/>
            <person name="Lapidus A."/>
            <person name="Lindquist E.A."/>
            <person name="Lipzen A.M."/>
            <person name="Meier-Kolthoff J.P."/>
            <person name="Ohm R.A."/>
            <person name="Otillar R.P."/>
            <person name="Pangilinan J.L."/>
            <person name="Peng Y."/>
            <person name="Rokas A."/>
            <person name="Rosa C.A."/>
            <person name="Scheuner C."/>
            <person name="Sibirny A.A."/>
            <person name="Slot J.C."/>
            <person name="Stielow J.B."/>
            <person name="Sun H."/>
            <person name="Kurtzman C.P."/>
            <person name="Blackwell M."/>
            <person name="Grigoriev I.V."/>
            <person name="Jeffries T.W."/>
        </authorList>
    </citation>
    <scope>NUCLEOTIDE SEQUENCE [LARGE SCALE GENOMIC DNA]</scope>
    <source>
        <strain evidence="1 2">NRRL Y-11557</strain>
    </source>
</reference>
<sequence length="78" mass="8506">MSYLCHFCSSSASRASIVLKALVLSLPLFLLLSEARSLVTTVLVPHIAPLATALDSFLFADFPRLATRHISLLGDIRH</sequence>
<dbReference type="AlphaFoldDB" id="A0A1E3Q2B1"/>
<keyword evidence="2" id="KW-1185">Reference proteome</keyword>
<dbReference type="Proteomes" id="UP000094385">
    <property type="component" value="Unassembled WGS sequence"/>
</dbReference>
<proteinExistence type="predicted"/>
<name>A0A1E3Q2B1_LIPST</name>
<dbReference type="EMBL" id="KV454297">
    <property type="protein sequence ID" value="ODQ71698.1"/>
    <property type="molecule type" value="Genomic_DNA"/>
</dbReference>
<evidence type="ECO:0000313" key="1">
    <source>
        <dbReference type="EMBL" id="ODQ71698.1"/>
    </source>
</evidence>
<gene>
    <name evidence="1" type="ORF">LIPSTDRAFT_329300</name>
</gene>
<protein>
    <submittedName>
        <fullName evidence="1">Uncharacterized protein</fullName>
    </submittedName>
</protein>